<keyword evidence="2" id="KW-1185">Reference proteome</keyword>
<dbReference type="EMBL" id="JABEQF010000001">
    <property type="protein sequence ID" value="MBB2188705.1"/>
    <property type="molecule type" value="Genomic_DNA"/>
</dbReference>
<name>A0A7W4JQ56_9PROT</name>
<sequence length="361" mass="41768">MALLTEKYFKDHAWRFLRSDGIIIAPVLRFCNDGVIGGYINLLERCWRLTGEKLALQDISGVTTTRFEVVGEDDLGVTEMRGKSLVDSRVEHVIQRIQMPSLADFEENNEADTIEFVREINKFEKKTRKNLVVLRANSKSLHYFWPKYISEEDRNWDLCISWYGSEVPEEIEGCEYFVHQKKERKFGAIFNLFSQKYSLLDYENFWFPDDDLETSWRDINRLFNIFTRSRLDLAQPSLAVNSSSFINHQVTAQNKEYLLRYSNFVELMCPIFTRETLKLCLPAFNGTKSAFCLDHIWGGLGGRVPGRMAIIDDVAVSHTRPMAVNYDGEEAMNEANRLAALYHIEGSYAITGGIDRDKIFL</sequence>
<accession>A0A7W4JQ56</accession>
<protein>
    <submittedName>
        <fullName evidence="1">Uncharacterized protein</fullName>
    </submittedName>
</protein>
<dbReference type="AlphaFoldDB" id="A0A7W4JQ56"/>
<reference evidence="1 2" key="1">
    <citation type="submission" date="2020-04" db="EMBL/GenBank/DDBJ databases">
        <title>Description of novel Gluconacetobacter.</title>
        <authorList>
            <person name="Sombolestani A."/>
        </authorList>
    </citation>
    <scope>NUCLEOTIDE SEQUENCE [LARGE SCALE GENOMIC DNA]</scope>
    <source>
        <strain evidence="1 2">LMG 21311</strain>
    </source>
</reference>
<organism evidence="1 2">
    <name type="scientific">Gluconacetobacter azotocaptans</name>
    <dbReference type="NCBI Taxonomy" id="142834"/>
    <lineage>
        <taxon>Bacteria</taxon>
        <taxon>Pseudomonadati</taxon>
        <taxon>Pseudomonadota</taxon>
        <taxon>Alphaproteobacteria</taxon>
        <taxon>Acetobacterales</taxon>
        <taxon>Acetobacteraceae</taxon>
        <taxon>Gluconacetobacter</taxon>
    </lineage>
</organism>
<dbReference type="RefSeq" id="WP_183117867.1">
    <property type="nucleotide sequence ID" value="NZ_JABEQF010000001.1"/>
</dbReference>
<comment type="caution">
    <text evidence="1">The sequence shown here is derived from an EMBL/GenBank/DDBJ whole genome shotgun (WGS) entry which is preliminary data.</text>
</comment>
<gene>
    <name evidence="1" type="ORF">HLH34_01835</name>
</gene>
<dbReference type="Proteomes" id="UP000555756">
    <property type="component" value="Unassembled WGS sequence"/>
</dbReference>
<proteinExistence type="predicted"/>
<evidence type="ECO:0000313" key="2">
    <source>
        <dbReference type="Proteomes" id="UP000555756"/>
    </source>
</evidence>
<evidence type="ECO:0000313" key="1">
    <source>
        <dbReference type="EMBL" id="MBB2188705.1"/>
    </source>
</evidence>